<dbReference type="GO" id="GO:0005829">
    <property type="term" value="C:cytosol"/>
    <property type="evidence" value="ECO:0007669"/>
    <property type="project" value="TreeGrafter"/>
</dbReference>
<dbReference type="GO" id="GO:0006178">
    <property type="term" value="P:guanine salvage"/>
    <property type="evidence" value="ECO:0007669"/>
    <property type="project" value="TreeGrafter"/>
</dbReference>
<evidence type="ECO:0000259" key="5">
    <source>
        <dbReference type="Pfam" id="PF00156"/>
    </source>
</evidence>
<proteinExistence type="predicted"/>
<comment type="catalytic activity">
    <reaction evidence="3">
        <text>GMP + diphosphate = guanine + 5-phospho-alpha-D-ribose 1-diphosphate</text>
        <dbReference type="Rhea" id="RHEA:25424"/>
        <dbReference type="ChEBI" id="CHEBI:16235"/>
        <dbReference type="ChEBI" id="CHEBI:33019"/>
        <dbReference type="ChEBI" id="CHEBI:58017"/>
        <dbReference type="ChEBI" id="CHEBI:58115"/>
        <dbReference type="EC" id="2.4.2.8"/>
    </reaction>
    <physiologicalReaction direction="right-to-left" evidence="3">
        <dbReference type="Rhea" id="RHEA:25426"/>
    </physiologicalReaction>
</comment>
<dbReference type="CDD" id="cd06223">
    <property type="entry name" value="PRTases_typeI"/>
    <property type="match status" value="1"/>
</dbReference>
<sequence>MMKFRHNLKILLTKEEIQARITKLADELNAKYKDKELTLIVIMNGGVFFYADLLKQLDMRIRVDAICAASYVGQQSTRQITFYKKVNKPIITDHDVVVIEDIIDTGLTLNAIYEELLALKPKSLSLITLLDKDGTHPDFKYPYQALFEVPNKFIVGYGLEFDDNYRQLDQIYTVED</sequence>
<protein>
    <recommendedName>
        <fullName evidence="2">Hypoxanthine-guanine phosphoribosyltransferase</fullName>
    </recommendedName>
</protein>
<dbReference type="PANTHER" id="PTHR43340">
    <property type="entry name" value="HYPOXANTHINE-GUANINE PHOSPHORIBOSYLTRANSFERASE"/>
    <property type="match status" value="1"/>
</dbReference>
<dbReference type="InterPro" id="IPR029057">
    <property type="entry name" value="PRTase-like"/>
</dbReference>
<comment type="pathway">
    <text evidence="1">Purine metabolism; GMP biosynthesis via salvage pathway; GMP from guanine: step 1/1.</text>
</comment>
<evidence type="ECO:0000256" key="2">
    <source>
        <dbReference type="ARBA" id="ARBA00022099"/>
    </source>
</evidence>
<dbReference type="GO" id="GO:0032264">
    <property type="term" value="P:IMP salvage"/>
    <property type="evidence" value="ECO:0007669"/>
    <property type="project" value="TreeGrafter"/>
</dbReference>
<reference evidence="7" key="1">
    <citation type="submission" date="2018-02" db="EMBL/GenBank/DDBJ databases">
        <title>Firefly genomes illuminate parallel origins of bioluminescence in beetles.</title>
        <authorList>
            <person name="Fallon T.R."/>
            <person name="Lower S.E.S."/>
            <person name="Behringer M."/>
            <person name="Weng J.-K."/>
        </authorList>
    </citation>
    <scope>NUCLEOTIDE SEQUENCE [LARGE SCALE GENOMIC DNA]</scope>
</reference>
<dbReference type="Proteomes" id="UP000239250">
    <property type="component" value="Chromosome"/>
</dbReference>
<feature type="domain" description="Phosphoribosyltransferase" evidence="5">
    <location>
        <begin position="11"/>
        <end position="161"/>
    </location>
</feature>
<name>A0A2S0NJP7_9MOLU</name>
<dbReference type="AlphaFoldDB" id="A0A2S0NJP7"/>
<accession>A0A2S0NJP7</accession>
<evidence type="ECO:0000256" key="3">
    <source>
        <dbReference type="ARBA" id="ARBA00048811"/>
    </source>
</evidence>
<evidence type="ECO:0000313" key="6">
    <source>
        <dbReference type="EMBL" id="AVP49243.1"/>
    </source>
</evidence>
<evidence type="ECO:0000256" key="4">
    <source>
        <dbReference type="ARBA" id="ARBA00049402"/>
    </source>
</evidence>
<dbReference type="GO" id="GO:0046100">
    <property type="term" value="P:hypoxanthine metabolic process"/>
    <property type="evidence" value="ECO:0007669"/>
    <property type="project" value="TreeGrafter"/>
</dbReference>
<comment type="catalytic activity">
    <reaction evidence="4">
        <text>IMP + diphosphate = hypoxanthine + 5-phospho-alpha-D-ribose 1-diphosphate</text>
        <dbReference type="Rhea" id="RHEA:17973"/>
        <dbReference type="ChEBI" id="CHEBI:17368"/>
        <dbReference type="ChEBI" id="CHEBI:33019"/>
        <dbReference type="ChEBI" id="CHEBI:58017"/>
        <dbReference type="ChEBI" id="CHEBI:58053"/>
        <dbReference type="EC" id="2.4.2.8"/>
    </reaction>
    <physiologicalReaction direction="right-to-left" evidence="4">
        <dbReference type="Rhea" id="RHEA:17975"/>
    </physiologicalReaction>
</comment>
<keyword evidence="6" id="KW-0328">Glycosyltransferase</keyword>
<gene>
    <name evidence="6" type="ORF">C5T88_01445</name>
</gene>
<dbReference type="GO" id="GO:0004422">
    <property type="term" value="F:hypoxanthine phosphoribosyltransferase activity"/>
    <property type="evidence" value="ECO:0007669"/>
    <property type="project" value="TreeGrafter"/>
</dbReference>
<keyword evidence="6" id="KW-0808">Transferase</keyword>
<dbReference type="GO" id="GO:0000287">
    <property type="term" value="F:magnesium ion binding"/>
    <property type="evidence" value="ECO:0007669"/>
    <property type="project" value="TreeGrafter"/>
</dbReference>
<dbReference type="Pfam" id="PF00156">
    <property type="entry name" value="Pribosyltran"/>
    <property type="match status" value="1"/>
</dbReference>
<dbReference type="EMBL" id="CP027019">
    <property type="protein sequence ID" value="AVP49243.1"/>
    <property type="molecule type" value="Genomic_DNA"/>
</dbReference>
<dbReference type="SUPFAM" id="SSF53271">
    <property type="entry name" value="PRTase-like"/>
    <property type="match status" value="1"/>
</dbReference>
<evidence type="ECO:0000256" key="1">
    <source>
        <dbReference type="ARBA" id="ARBA00004676"/>
    </source>
</evidence>
<dbReference type="GO" id="GO:0032263">
    <property type="term" value="P:GMP salvage"/>
    <property type="evidence" value="ECO:0007669"/>
    <property type="project" value="TreeGrafter"/>
</dbReference>
<organism evidence="6 7">
    <name type="scientific">Williamsoniiplasma luminosum</name>
    <dbReference type="NCBI Taxonomy" id="214888"/>
    <lineage>
        <taxon>Bacteria</taxon>
        <taxon>Bacillati</taxon>
        <taxon>Mycoplasmatota</taxon>
        <taxon>Mollicutes</taxon>
        <taxon>Entomoplasmatales</taxon>
        <taxon>Williamsoniiplasma</taxon>
    </lineage>
</organism>
<dbReference type="InterPro" id="IPR050408">
    <property type="entry name" value="HGPRT"/>
</dbReference>
<dbReference type="InterPro" id="IPR000836">
    <property type="entry name" value="PRTase_dom"/>
</dbReference>
<dbReference type="PANTHER" id="PTHR43340:SF1">
    <property type="entry name" value="HYPOXANTHINE PHOSPHORIBOSYLTRANSFERASE"/>
    <property type="match status" value="1"/>
</dbReference>
<dbReference type="Gene3D" id="3.40.50.2020">
    <property type="match status" value="1"/>
</dbReference>
<dbReference type="RefSeq" id="WP_303662579.1">
    <property type="nucleotide sequence ID" value="NZ_CP027019.1"/>
</dbReference>
<evidence type="ECO:0000313" key="7">
    <source>
        <dbReference type="Proteomes" id="UP000239250"/>
    </source>
</evidence>